<organism evidence="2 3">
    <name type="scientific">Brucella tritici</name>
    <dbReference type="NCBI Taxonomy" id="94626"/>
    <lineage>
        <taxon>Bacteria</taxon>
        <taxon>Pseudomonadati</taxon>
        <taxon>Pseudomonadota</taxon>
        <taxon>Alphaproteobacteria</taxon>
        <taxon>Hyphomicrobiales</taxon>
        <taxon>Brucellaceae</taxon>
        <taxon>Brucella/Ochrobactrum group</taxon>
        <taxon>Brucella</taxon>
    </lineage>
</organism>
<protein>
    <submittedName>
        <fullName evidence="2">Phage tail assembly protein</fullName>
    </submittedName>
</protein>
<evidence type="ECO:0000256" key="1">
    <source>
        <dbReference type="SAM" id="MobiDB-lite"/>
    </source>
</evidence>
<gene>
    <name evidence="2" type="ORF">HGG76_15285</name>
</gene>
<dbReference type="EMBL" id="JAAXZB010000001">
    <property type="protein sequence ID" value="NKW10292.1"/>
    <property type="molecule type" value="Genomic_DNA"/>
</dbReference>
<dbReference type="AlphaFoldDB" id="A0A7X6JAW0"/>
<feature type="region of interest" description="Disordered" evidence="1">
    <location>
        <begin position="125"/>
        <end position="155"/>
    </location>
</feature>
<dbReference type="InterPro" id="IPR019289">
    <property type="entry name" value="Phage_tail_E/E"/>
</dbReference>
<sequence>MTKHTLQYPIEINGSTVSSVTIRRPKGGDMVVIGDDVAHLMRFYSSNAKAAQEINTAQVAAELSGSEPDFDKIASKMTPPDSRVYTAMVAIVGRLTGIGEAAEELDVADLQDIAAKALNTGKLRGVGRRRMASSNSSRCQRYQHAPDVLSRPARR</sequence>
<reference evidence="2 3" key="1">
    <citation type="submission" date="2020-04" db="EMBL/GenBank/DDBJ databases">
        <title>Whole genome sequencing of clinical and environmental type strains of Ochrobactrum.</title>
        <authorList>
            <person name="Dharne M."/>
        </authorList>
    </citation>
    <scope>NUCLEOTIDE SEQUENCE [LARGE SCALE GENOMIC DNA]</scope>
    <source>
        <strain evidence="2 3">DSM 13340</strain>
    </source>
</reference>
<dbReference type="Proteomes" id="UP000558475">
    <property type="component" value="Unassembled WGS sequence"/>
</dbReference>
<dbReference type="Pfam" id="PF10109">
    <property type="entry name" value="Phage_TAC_7"/>
    <property type="match status" value="1"/>
</dbReference>
<accession>A0A7X6JAW0</accession>
<proteinExistence type="predicted"/>
<evidence type="ECO:0000313" key="2">
    <source>
        <dbReference type="EMBL" id="NKW10292.1"/>
    </source>
</evidence>
<name>A0A7X6JAW0_9HYPH</name>
<evidence type="ECO:0000313" key="3">
    <source>
        <dbReference type="Proteomes" id="UP000558475"/>
    </source>
</evidence>
<comment type="caution">
    <text evidence="2">The sequence shown here is derived from an EMBL/GenBank/DDBJ whole genome shotgun (WGS) entry which is preliminary data.</text>
</comment>